<reference evidence="11 12" key="1">
    <citation type="submission" date="2011-10" db="EMBL/GenBank/DDBJ databases">
        <authorList>
            <person name="Genoscope - CEA"/>
        </authorList>
    </citation>
    <scope>NUCLEOTIDE SEQUENCE [LARGE SCALE GENOMIC DNA]</scope>
    <source>
        <strain evidence="11 12">RCC 1105</strain>
    </source>
</reference>
<feature type="compositionally biased region" description="Low complexity" evidence="10">
    <location>
        <begin position="284"/>
        <end position="295"/>
    </location>
</feature>
<feature type="region of interest" description="Disordered" evidence="10">
    <location>
        <begin position="281"/>
        <end position="301"/>
    </location>
</feature>
<keyword evidence="12" id="KW-1185">Reference proteome</keyword>
<keyword evidence="4" id="KW-0813">Transport</keyword>
<evidence type="ECO:0000313" key="12">
    <source>
        <dbReference type="Proteomes" id="UP000198341"/>
    </source>
</evidence>
<sequence>MEEFNDPRFDPIHYVNVAARQCFNNDEKKKHLQHKANDITDENVELERLLSELEMRLQLLGEDISLQLERESQLGVKRIPTAIGEIEVLEENVESLTNTVKNISRSLDETEFPSKQSIERLRKIDEVKSRMERARDTLSEAAGLAELMHSVDSVFNGENVSNMADALVRMKRGLAIVGDVPEFADGRDRIAVLESRLESAARPALLRALEMDKGVNMSSSTTMVSSSGSRDSIKFARDARDALRSIGKNESIEGAYAEARVVSPAMEFWVAFEEKTYNDGLIMNENSPPNDTNSNNDKKTDEDAANEAFANFLPQFYDFVISLIEKEVNWTKSTFPEDVATLVSAGVASLHRAIAKKMQKRLDTLCYGSYYGDGANSNTNFSSNSTNNNNDGENNADIGADLENMMRCRIATTRYATRLCGALEPCVRKMVTAAMKETASGEDDGTTNALDESYLMSSSDDEDDDFRNRFTSDVDAANGANTDGTSAKGDGSNSANNKKSKKREKVAAAVQKFTEALSTVFIPFVKSEKVFPKLESIKLREEIVSLATSTVDVDDFDGDFLAFSAAIEKTCKSASKSAMKSFVSCKEYSSGLETVAAVKSIDDSLTRFVKALEGRLKAVRIAIGLDKNIGGASSSSNKNPEDFIDASLSLLRATKSVPQTFADLDARASATLKQIANESSFANSGGATSDVDLLRAIGGKKYMDIVFSTQSRLDAGRSRTLAIYLEPYAESTSASAFSRNNSKNNDKSGILASAHSVFPRTADAAVQFRDACERLVRDFLLHRVRRELENIENEQIWTKMAAQTAHDLPTFSAYPQEKATNSGEYLLSLPTRLEALVNVVGDDVGSAASASAGIFGNDDEDEDLASIWMERVAEASATIFLERVKSIRRLSEPGAAQLAADLEYFSNVVTALTSRPQRGLLAYMQCASVDADDYARFARETVEQQQQQQSAENADSSPEAFIDHLIVKQVAAMRGIAL</sequence>
<dbReference type="Pfam" id="PF10191">
    <property type="entry name" value="COG7"/>
    <property type="match status" value="2"/>
</dbReference>
<evidence type="ECO:0000256" key="5">
    <source>
        <dbReference type="ARBA" id="ARBA00022927"/>
    </source>
</evidence>
<dbReference type="RefSeq" id="XP_007513783.1">
    <property type="nucleotide sequence ID" value="XM_007513721.1"/>
</dbReference>
<evidence type="ECO:0000256" key="9">
    <source>
        <dbReference type="SAM" id="Coils"/>
    </source>
</evidence>
<dbReference type="AlphaFoldDB" id="K8F447"/>
<evidence type="ECO:0000256" key="10">
    <source>
        <dbReference type="SAM" id="MobiDB-lite"/>
    </source>
</evidence>
<comment type="similarity">
    <text evidence="2">Belongs to the COG7 family.</text>
</comment>
<evidence type="ECO:0000256" key="8">
    <source>
        <dbReference type="ARBA" id="ARBA00031345"/>
    </source>
</evidence>
<evidence type="ECO:0000256" key="2">
    <source>
        <dbReference type="ARBA" id="ARBA00005831"/>
    </source>
</evidence>
<dbReference type="OrthoDB" id="245173at2759"/>
<dbReference type="InterPro" id="IPR019335">
    <property type="entry name" value="COG7"/>
</dbReference>
<dbReference type="GO" id="GO:0006886">
    <property type="term" value="P:intracellular protein transport"/>
    <property type="evidence" value="ECO:0007669"/>
    <property type="project" value="InterPro"/>
</dbReference>
<evidence type="ECO:0000256" key="7">
    <source>
        <dbReference type="ARBA" id="ARBA00023136"/>
    </source>
</evidence>
<comment type="subcellular location">
    <subcellularLocation>
        <location evidence="1">Golgi apparatus membrane</location>
        <topology evidence="1">Peripheral membrane protein</topology>
    </subcellularLocation>
</comment>
<gene>
    <name evidence="11" type="ORF">Bathy04g03070</name>
</gene>
<organism evidence="11 12">
    <name type="scientific">Bathycoccus prasinos</name>
    <dbReference type="NCBI Taxonomy" id="41875"/>
    <lineage>
        <taxon>Eukaryota</taxon>
        <taxon>Viridiplantae</taxon>
        <taxon>Chlorophyta</taxon>
        <taxon>Mamiellophyceae</taxon>
        <taxon>Mamiellales</taxon>
        <taxon>Bathycoccaceae</taxon>
        <taxon>Bathycoccus</taxon>
    </lineage>
</organism>
<feature type="coiled-coil region" evidence="9">
    <location>
        <begin position="29"/>
        <end position="144"/>
    </location>
</feature>
<protein>
    <recommendedName>
        <fullName evidence="3">Conserved oligomeric Golgi complex subunit 7</fullName>
    </recommendedName>
    <alternativeName>
        <fullName evidence="8">Component of oligomeric Golgi complex 7</fullName>
    </alternativeName>
</protein>
<dbReference type="GO" id="GO:0006890">
    <property type="term" value="P:retrograde vesicle-mediated transport, Golgi to endoplasmic reticulum"/>
    <property type="evidence" value="ECO:0007669"/>
    <property type="project" value="TreeGrafter"/>
</dbReference>
<evidence type="ECO:0000256" key="4">
    <source>
        <dbReference type="ARBA" id="ARBA00022448"/>
    </source>
</evidence>
<evidence type="ECO:0000256" key="3">
    <source>
        <dbReference type="ARBA" id="ARBA00020984"/>
    </source>
</evidence>
<keyword evidence="5" id="KW-0653">Protein transport</keyword>
<evidence type="ECO:0000256" key="6">
    <source>
        <dbReference type="ARBA" id="ARBA00023034"/>
    </source>
</evidence>
<dbReference type="PANTHER" id="PTHR21443">
    <property type="entry name" value="CONSERVED OLIGOMERIC GOLGI COMPLEX COMPONENT 7"/>
    <property type="match status" value="1"/>
</dbReference>
<keyword evidence="9" id="KW-0175">Coiled coil</keyword>
<dbReference type="EMBL" id="FO082275">
    <property type="protein sequence ID" value="CCO16308.1"/>
    <property type="molecule type" value="Genomic_DNA"/>
</dbReference>
<evidence type="ECO:0000256" key="1">
    <source>
        <dbReference type="ARBA" id="ARBA00004395"/>
    </source>
</evidence>
<dbReference type="GO" id="GO:0017119">
    <property type="term" value="C:Golgi transport complex"/>
    <property type="evidence" value="ECO:0007669"/>
    <property type="project" value="InterPro"/>
</dbReference>
<dbReference type="GO" id="GO:0007030">
    <property type="term" value="P:Golgi organization"/>
    <property type="evidence" value="ECO:0007669"/>
    <property type="project" value="TreeGrafter"/>
</dbReference>
<accession>K8F447</accession>
<dbReference type="eggNOG" id="KOG4182">
    <property type="taxonomic scope" value="Eukaryota"/>
</dbReference>
<evidence type="ECO:0000313" key="11">
    <source>
        <dbReference type="EMBL" id="CCO16308.1"/>
    </source>
</evidence>
<dbReference type="Proteomes" id="UP000198341">
    <property type="component" value="Chromosome 4"/>
</dbReference>
<dbReference type="GeneID" id="19016333"/>
<proteinExistence type="inferred from homology"/>
<dbReference type="STRING" id="41875.K8F447"/>
<dbReference type="GO" id="GO:0000139">
    <property type="term" value="C:Golgi membrane"/>
    <property type="evidence" value="ECO:0007669"/>
    <property type="project" value="UniProtKB-SubCell"/>
</dbReference>
<keyword evidence="7" id="KW-0472">Membrane</keyword>
<dbReference type="PANTHER" id="PTHR21443:SF0">
    <property type="entry name" value="CONSERVED OLIGOMERIC GOLGI COMPLEX SUBUNIT 7"/>
    <property type="match status" value="1"/>
</dbReference>
<keyword evidence="6" id="KW-0333">Golgi apparatus</keyword>
<feature type="region of interest" description="Disordered" evidence="10">
    <location>
        <begin position="456"/>
        <end position="502"/>
    </location>
</feature>
<dbReference type="KEGG" id="bpg:Bathy04g03070"/>
<name>K8F447_9CHLO</name>